<dbReference type="GO" id="GO:0005460">
    <property type="term" value="F:UDP-glucose transmembrane transporter activity"/>
    <property type="evidence" value="ECO:0007669"/>
    <property type="project" value="TreeGrafter"/>
</dbReference>
<evidence type="ECO:0000313" key="7">
    <source>
        <dbReference type="EMBL" id="CAD9873037.1"/>
    </source>
</evidence>
<dbReference type="GO" id="GO:0005789">
    <property type="term" value="C:endoplasmic reticulum membrane"/>
    <property type="evidence" value="ECO:0007669"/>
    <property type="project" value="TreeGrafter"/>
</dbReference>
<evidence type="ECO:0000256" key="3">
    <source>
        <dbReference type="ARBA" id="ARBA00022692"/>
    </source>
</evidence>
<dbReference type="GO" id="GO:0005459">
    <property type="term" value="F:UDP-galactose transmembrane transporter activity"/>
    <property type="evidence" value="ECO:0007669"/>
    <property type="project" value="TreeGrafter"/>
</dbReference>
<keyword evidence="4 6" id="KW-1133">Transmembrane helix</keyword>
<evidence type="ECO:0000256" key="1">
    <source>
        <dbReference type="ARBA" id="ARBA00004141"/>
    </source>
</evidence>
<comment type="subcellular location">
    <subcellularLocation>
        <location evidence="1">Membrane</location>
        <topology evidence="1">Multi-pass membrane protein</topology>
    </subcellularLocation>
</comment>
<dbReference type="EMBL" id="HBHR01021647">
    <property type="protein sequence ID" value="CAD9873037.1"/>
    <property type="molecule type" value="Transcribed_RNA"/>
</dbReference>
<accession>A0A7S2V4X9</accession>
<protein>
    <recommendedName>
        <fullName evidence="8">Sugar phosphate transporter domain-containing protein</fullName>
    </recommendedName>
</protein>
<reference evidence="7" key="1">
    <citation type="submission" date="2021-01" db="EMBL/GenBank/DDBJ databases">
        <authorList>
            <person name="Corre E."/>
            <person name="Pelletier E."/>
            <person name="Niang G."/>
            <person name="Scheremetjew M."/>
            <person name="Finn R."/>
            <person name="Kale V."/>
            <person name="Holt S."/>
            <person name="Cochrane G."/>
            <person name="Meng A."/>
            <person name="Brown T."/>
            <person name="Cohen L."/>
        </authorList>
    </citation>
    <scope>NUCLEOTIDE SEQUENCE</scope>
    <source>
        <strain evidence="7">CCMP1661</strain>
    </source>
</reference>
<evidence type="ECO:0000256" key="2">
    <source>
        <dbReference type="ARBA" id="ARBA00022448"/>
    </source>
</evidence>
<feature type="transmembrane region" description="Helical" evidence="6">
    <location>
        <begin position="185"/>
        <end position="202"/>
    </location>
</feature>
<sequence length="376" mass="40693">MFLDNYCLCGPQLLIAVGVGVLVTCIVLFIDYKMFARKFADKEKDGAGPLDWVNKLPSGVKLFIAAGGIYGCFLTYGVKQEKIYSFEGEDSAKFTATLFLLLFQCTVNAAFAALCLLVFGGSKQDIPQKKFAQIGASYIGAMLCSNEALKYVNYPTQALGKSCKMIPVMLLNVVRGNATYSIREYAQVLLITLGIAAFQLAGKTKSGGAPNSPFGLFLLFLSLSCDGLTGSTQDGLRKTLKSPLTVSESMLYTNAWAVIVLIVANLVTGQFMVGLNYLMANTGILEPIMMFSLTSALGQVFIFFTVNTFGSLVTSTVTTTRKFFTVLFSVVMFGHTLTTNHWIAVLMVFVGLGGEVLHKYEKQQQKKASAASGKGK</sequence>
<evidence type="ECO:0008006" key="8">
    <source>
        <dbReference type="Google" id="ProtNLM"/>
    </source>
</evidence>
<dbReference type="InterPro" id="IPR013657">
    <property type="entry name" value="SCL35B1-4/HUT1"/>
</dbReference>
<feature type="transmembrane region" description="Helical" evidence="6">
    <location>
        <begin position="326"/>
        <end position="352"/>
    </location>
</feature>
<feature type="transmembrane region" description="Helical" evidence="6">
    <location>
        <begin position="12"/>
        <end position="32"/>
    </location>
</feature>
<organism evidence="7">
    <name type="scientific">Fibrocapsa japonica</name>
    <dbReference type="NCBI Taxonomy" id="94617"/>
    <lineage>
        <taxon>Eukaryota</taxon>
        <taxon>Sar</taxon>
        <taxon>Stramenopiles</taxon>
        <taxon>Ochrophyta</taxon>
        <taxon>Raphidophyceae</taxon>
        <taxon>Chattonellales</taxon>
        <taxon>Chattonellaceae</taxon>
        <taxon>Fibrocapsa</taxon>
    </lineage>
</organism>
<dbReference type="GO" id="GO:0000139">
    <property type="term" value="C:Golgi membrane"/>
    <property type="evidence" value="ECO:0007669"/>
    <property type="project" value="TreeGrafter"/>
</dbReference>
<evidence type="ECO:0000256" key="6">
    <source>
        <dbReference type="SAM" id="Phobius"/>
    </source>
</evidence>
<feature type="transmembrane region" description="Helical" evidence="6">
    <location>
        <begin position="287"/>
        <end position="306"/>
    </location>
</feature>
<name>A0A7S2V4X9_9STRA</name>
<evidence type="ECO:0000256" key="5">
    <source>
        <dbReference type="ARBA" id="ARBA00023136"/>
    </source>
</evidence>
<dbReference type="Pfam" id="PF08449">
    <property type="entry name" value="UAA"/>
    <property type="match status" value="1"/>
</dbReference>
<feature type="transmembrane region" description="Helical" evidence="6">
    <location>
        <begin position="60"/>
        <end position="78"/>
    </location>
</feature>
<keyword evidence="3 6" id="KW-0812">Transmembrane</keyword>
<keyword evidence="2" id="KW-0813">Transport</keyword>
<dbReference type="PANTHER" id="PTHR10778">
    <property type="entry name" value="SOLUTE CARRIER FAMILY 35 MEMBER B"/>
    <property type="match status" value="1"/>
</dbReference>
<evidence type="ECO:0000256" key="4">
    <source>
        <dbReference type="ARBA" id="ARBA00022989"/>
    </source>
</evidence>
<dbReference type="AlphaFoldDB" id="A0A7S2V4X9"/>
<feature type="transmembrane region" description="Helical" evidence="6">
    <location>
        <begin position="98"/>
        <end position="119"/>
    </location>
</feature>
<proteinExistence type="predicted"/>
<feature type="transmembrane region" description="Helical" evidence="6">
    <location>
        <begin position="214"/>
        <end position="231"/>
    </location>
</feature>
<dbReference type="SUPFAM" id="SSF103481">
    <property type="entry name" value="Multidrug resistance efflux transporter EmrE"/>
    <property type="match status" value="1"/>
</dbReference>
<feature type="transmembrane region" description="Helical" evidence="6">
    <location>
        <begin position="251"/>
        <end position="275"/>
    </location>
</feature>
<keyword evidence="5 6" id="KW-0472">Membrane</keyword>
<gene>
    <name evidence="7" type="ORF">FJAP1339_LOCUS11026</name>
</gene>
<dbReference type="PANTHER" id="PTHR10778:SF18">
    <property type="entry name" value="SUGAR PHOSPHATE TRANSPORTER DOMAIN-CONTAINING PROTEIN"/>
    <property type="match status" value="1"/>
</dbReference>
<dbReference type="InterPro" id="IPR037185">
    <property type="entry name" value="EmrE-like"/>
</dbReference>